<dbReference type="NCBIfam" id="TIGR00042">
    <property type="entry name" value="RdgB/HAM1 family non-canonical purine NTP pyrophosphatase"/>
    <property type="match status" value="1"/>
</dbReference>
<keyword evidence="2 3" id="KW-0378">Hydrolase</keyword>
<reference evidence="4" key="1">
    <citation type="journal article" date="2014" name="Int. J. Syst. Evol. Microbiol.">
        <title>Complete genome sequence of Corynebacterium casei LMG S-19264T (=DSM 44701T), isolated from a smear-ripened cheese.</title>
        <authorList>
            <consortium name="US DOE Joint Genome Institute (JGI-PGF)"/>
            <person name="Walter F."/>
            <person name="Albersmeier A."/>
            <person name="Kalinowski J."/>
            <person name="Ruckert C."/>
        </authorList>
    </citation>
    <scope>NUCLEOTIDE SEQUENCE</scope>
    <source>
        <strain evidence="4">JCM 10088</strain>
    </source>
</reference>
<evidence type="ECO:0000256" key="3">
    <source>
        <dbReference type="RuleBase" id="RU003781"/>
    </source>
</evidence>
<organism evidence="4 5">
    <name type="scientific">Thermocladium modestius</name>
    <dbReference type="NCBI Taxonomy" id="62609"/>
    <lineage>
        <taxon>Archaea</taxon>
        <taxon>Thermoproteota</taxon>
        <taxon>Thermoprotei</taxon>
        <taxon>Thermoproteales</taxon>
        <taxon>Thermoproteaceae</taxon>
        <taxon>Thermocladium</taxon>
    </lineage>
</organism>
<dbReference type="Gene3D" id="3.90.950.10">
    <property type="match status" value="1"/>
</dbReference>
<evidence type="ECO:0000313" key="4">
    <source>
        <dbReference type="EMBL" id="GGP22459.1"/>
    </source>
</evidence>
<proteinExistence type="inferred from homology"/>
<evidence type="ECO:0000256" key="2">
    <source>
        <dbReference type="ARBA" id="ARBA00022801"/>
    </source>
</evidence>
<dbReference type="GO" id="GO:0009143">
    <property type="term" value="P:nucleoside triphosphate catabolic process"/>
    <property type="evidence" value="ECO:0007669"/>
    <property type="project" value="InterPro"/>
</dbReference>
<dbReference type="GO" id="GO:0047429">
    <property type="term" value="F:nucleoside triphosphate diphosphatase activity"/>
    <property type="evidence" value="ECO:0007669"/>
    <property type="project" value="InterPro"/>
</dbReference>
<dbReference type="Pfam" id="PF01725">
    <property type="entry name" value="Ham1p_like"/>
    <property type="match status" value="1"/>
</dbReference>
<dbReference type="AlphaFoldDB" id="A0A830GW13"/>
<dbReference type="InterPro" id="IPR029001">
    <property type="entry name" value="ITPase-like_fam"/>
</dbReference>
<name>A0A830GW13_9CREN</name>
<evidence type="ECO:0000256" key="1">
    <source>
        <dbReference type="ARBA" id="ARBA00008023"/>
    </source>
</evidence>
<comment type="caution">
    <text evidence="4">The sequence shown here is derived from an EMBL/GenBank/DDBJ whole genome shotgun (WGS) entry which is preliminary data.</text>
</comment>
<protein>
    <submittedName>
        <fullName evidence="4">Non-canonical purine NTP pyrophosphatase</fullName>
    </submittedName>
</protein>
<reference evidence="4" key="2">
    <citation type="submission" date="2020-09" db="EMBL/GenBank/DDBJ databases">
        <authorList>
            <person name="Sun Q."/>
            <person name="Ohkuma M."/>
        </authorList>
    </citation>
    <scope>NUCLEOTIDE SEQUENCE</scope>
    <source>
        <strain evidence="4">JCM 10088</strain>
    </source>
</reference>
<dbReference type="InterPro" id="IPR002637">
    <property type="entry name" value="RdgB/HAM1"/>
</dbReference>
<dbReference type="GO" id="GO:0005737">
    <property type="term" value="C:cytoplasm"/>
    <property type="evidence" value="ECO:0007669"/>
    <property type="project" value="TreeGrafter"/>
</dbReference>
<dbReference type="PANTHER" id="PTHR11067:SF9">
    <property type="entry name" value="INOSINE TRIPHOSPHATE PYROPHOSPHATASE"/>
    <property type="match status" value="1"/>
</dbReference>
<dbReference type="SUPFAM" id="SSF52972">
    <property type="entry name" value="ITPase-like"/>
    <property type="match status" value="1"/>
</dbReference>
<accession>A0A830GW13</accession>
<dbReference type="Proteomes" id="UP000610960">
    <property type="component" value="Unassembled WGS sequence"/>
</dbReference>
<comment type="similarity">
    <text evidence="1 3">Belongs to the HAM1 NTPase family.</text>
</comment>
<evidence type="ECO:0000313" key="5">
    <source>
        <dbReference type="Proteomes" id="UP000610960"/>
    </source>
</evidence>
<dbReference type="PANTHER" id="PTHR11067">
    <property type="entry name" value="INOSINE TRIPHOSPHATE PYROPHOSPHATASE/HAM1 PROTEIN"/>
    <property type="match status" value="1"/>
</dbReference>
<gene>
    <name evidence="4" type="ORF">GCM10007981_18610</name>
</gene>
<dbReference type="CDD" id="cd00515">
    <property type="entry name" value="HAM1"/>
    <property type="match status" value="1"/>
</dbReference>
<dbReference type="OrthoDB" id="372108at2157"/>
<dbReference type="EMBL" id="BMNL01000004">
    <property type="protein sequence ID" value="GGP22459.1"/>
    <property type="molecule type" value="Genomic_DNA"/>
</dbReference>
<keyword evidence="5" id="KW-1185">Reference proteome</keyword>
<sequence>MELSFATGNRNKVKEASAVLERFGISINQSPLRKIEIQSGDLVEIVEYALSHLCMEANNLVVEDDGLFVNSLNGFPGPYAAYAYSTIGVRGLLKLMQGVAGEERRATFKSVVGACVGGRRFIVEGAVDGVITEEPRGSSGFGFDPVFSPLGGGRTFAEMSIEEKSRYSHRALAFSRLAERLLKEGAL</sequence>
<dbReference type="RefSeq" id="WP_188597119.1">
    <property type="nucleotide sequence ID" value="NZ_BMNL01000004.1"/>
</dbReference>